<dbReference type="CDD" id="cd09917">
    <property type="entry name" value="F-box_SF"/>
    <property type="match status" value="1"/>
</dbReference>
<reference evidence="2" key="2">
    <citation type="submission" date="2020-12" db="EMBL/GenBank/DDBJ databases">
        <authorList>
            <person name="Kanost M."/>
        </authorList>
    </citation>
    <scope>NUCLEOTIDE SEQUENCE</scope>
</reference>
<protein>
    <recommendedName>
        <fullName evidence="1">F-box domain-containing protein</fullName>
    </recommendedName>
</protein>
<dbReference type="InterPro" id="IPR001810">
    <property type="entry name" value="F-box_dom"/>
</dbReference>
<evidence type="ECO:0000313" key="3">
    <source>
        <dbReference type="Proteomes" id="UP000791440"/>
    </source>
</evidence>
<name>A0A921YJV0_MANSE</name>
<evidence type="ECO:0000259" key="1">
    <source>
        <dbReference type="PROSITE" id="PS50181"/>
    </source>
</evidence>
<evidence type="ECO:0000313" key="2">
    <source>
        <dbReference type="EMBL" id="KAG6440446.1"/>
    </source>
</evidence>
<organism evidence="2 3">
    <name type="scientific">Manduca sexta</name>
    <name type="common">Tobacco hawkmoth</name>
    <name type="synonym">Tobacco hornworm</name>
    <dbReference type="NCBI Taxonomy" id="7130"/>
    <lineage>
        <taxon>Eukaryota</taxon>
        <taxon>Metazoa</taxon>
        <taxon>Ecdysozoa</taxon>
        <taxon>Arthropoda</taxon>
        <taxon>Hexapoda</taxon>
        <taxon>Insecta</taxon>
        <taxon>Pterygota</taxon>
        <taxon>Neoptera</taxon>
        <taxon>Endopterygota</taxon>
        <taxon>Lepidoptera</taxon>
        <taxon>Glossata</taxon>
        <taxon>Ditrysia</taxon>
        <taxon>Bombycoidea</taxon>
        <taxon>Sphingidae</taxon>
        <taxon>Sphinginae</taxon>
        <taxon>Sphingini</taxon>
        <taxon>Manduca</taxon>
    </lineage>
</organism>
<dbReference type="EMBL" id="JH668280">
    <property type="protein sequence ID" value="KAG6440446.1"/>
    <property type="molecule type" value="Genomic_DNA"/>
</dbReference>
<dbReference type="AlphaFoldDB" id="A0A921YJV0"/>
<dbReference type="Proteomes" id="UP000791440">
    <property type="component" value="Unassembled WGS sequence"/>
</dbReference>
<sequence length="597" mass="69693">MVCKIYIIFIVFAETMDFIDLPEEVLIIIIRLLDAKSMHNVYNTCKYLRQILSQHGVVKKFNMCRNTMGTARSLKLDFFKDISRHLQELNMSGIHDLTKTSLLSVIKRLKCLKSLDISYTNITIIDFMEIYKLCPTIKCICLNFVFGKLGMTKISHNLILECKNMFKNFDKIHFVGSTGNLLNDNLPLYILSECNLKALKFSASECNYAFTTNHIPLNFEELQQNLQFNYCNICILNWREQNQYYQNLNTIPFFSHLDFKNYEFIVTTRLHINNCNVFTSPLFKPFFNEHFNIEAKVINQLEKPLFGNVSIMLWNKNCTKFDDTFFNKLYDEIKQYYPAQFSVDTGPVSSKLNWFYTLSKIQADEDTMKIHAPHAPKRRMAHPNVVLNYDSLFYQKDKFMLSIVFQDHLRNAAALSNDCDYLRKITFLSLTGIVRYSIDFFNILFSCCISLETLDVESTIVSSCTLPISRSLHLSQCLKNFRLIDKKIDFNALVTSLSKCSTLENIHIIEDKLLGLCTLADASSIVENCDYLYYLYIEAPISENEQLKHTRLLNKTITKCGKYHVNTVIQPKADNARYRYHYDPYIEIFYLSPIKQL</sequence>
<proteinExistence type="predicted"/>
<gene>
    <name evidence="2" type="ORF">O3G_MSEX001270</name>
</gene>
<reference evidence="2" key="1">
    <citation type="journal article" date="2016" name="Insect Biochem. Mol. Biol.">
        <title>Multifaceted biological insights from a draft genome sequence of the tobacco hornworm moth, Manduca sexta.</title>
        <authorList>
            <person name="Kanost M.R."/>
            <person name="Arrese E.L."/>
            <person name="Cao X."/>
            <person name="Chen Y.R."/>
            <person name="Chellapilla S."/>
            <person name="Goldsmith M.R."/>
            <person name="Grosse-Wilde E."/>
            <person name="Heckel D.G."/>
            <person name="Herndon N."/>
            <person name="Jiang H."/>
            <person name="Papanicolaou A."/>
            <person name="Qu J."/>
            <person name="Soulages J.L."/>
            <person name="Vogel H."/>
            <person name="Walters J."/>
            <person name="Waterhouse R.M."/>
            <person name="Ahn S.J."/>
            <person name="Almeida F.C."/>
            <person name="An C."/>
            <person name="Aqrawi P."/>
            <person name="Bretschneider A."/>
            <person name="Bryant W.B."/>
            <person name="Bucks S."/>
            <person name="Chao H."/>
            <person name="Chevignon G."/>
            <person name="Christen J.M."/>
            <person name="Clarke D.F."/>
            <person name="Dittmer N.T."/>
            <person name="Ferguson L.C.F."/>
            <person name="Garavelou S."/>
            <person name="Gordon K.H.J."/>
            <person name="Gunaratna R.T."/>
            <person name="Han Y."/>
            <person name="Hauser F."/>
            <person name="He Y."/>
            <person name="Heidel-Fischer H."/>
            <person name="Hirsh A."/>
            <person name="Hu Y."/>
            <person name="Jiang H."/>
            <person name="Kalra D."/>
            <person name="Klinner C."/>
            <person name="Konig C."/>
            <person name="Kovar C."/>
            <person name="Kroll A.R."/>
            <person name="Kuwar S.S."/>
            <person name="Lee S.L."/>
            <person name="Lehman R."/>
            <person name="Li K."/>
            <person name="Li Z."/>
            <person name="Liang H."/>
            <person name="Lovelace S."/>
            <person name="Lu Z."/>
            <person name="Mansfield J.H."/>
            <person name="McCulloch K.J."/>
            <person name="Mathew T."/>
            <person name="Morton B."/>
            <person name="Muzny D.M."/>
            <person name="Neunemann D."/>
            <person name="Ongeri F."/>
            <person name="Pauchet Y."/>
            <person name="Pu L.L."/>
            <person name="Pyrousis I."/>
            <person name="Rao X.J."/>
            <person name="Redding A."/>
            <person name="Roesel C."/>
            <person name="Sanchez-Gracia A."/>
            <person name="Schaack S."/>
            <person name="Shukla A."/>
            <person name="Tetreau G."/>
            <person name="Wang Y."/>
            <person name="Xiong G.H."/>
            <person name="Traut W."/>
            <person name="Walsh T.K."/>
            <person name="Worley K.C."/>
            <person name="Wu D."/>
            <person name="Wu W."/>
            <person name="Wu Y.Q."/>
            <person name="Zhang X."/>
            <person name="Zou Z."/>
            <person name="Zucker H."/>
            <person name="Briscoe A.D."/>
            <person name="Burmester T."/>
            <person name="Clem R.J."/>
            <person name="Feyereisen R."/>
            <person name="Grimmelikhuijzen C.J.P."/>
            <person name="Hamodrakas S.J."/>
            <person name="Hansson B.S."/>
            <person name="Huguet E."/>
            <person name="Jermiin L.S."/>
            <person name="Lan Q."/>
            <person name="Lehman H.K."/>
            <person name="Lorenzen M."/>
            <person name="Merzendorfer H."/>
            <person name="Michalopoulos I."/>
            <person name="Morton D.B."/>
            <person name="Muthukrishnan S."/>
            <person name="Oakeshott J.G."/>
            <person name="Palmer W."/>
            <person name="Park Y."/>
            <person name="Passarelli A.L."/>
            <person name="Rozas J."/>
            <person name="Schwartz L.M."/>
            <person name="Smith W."/>
            <person name="Southgate A."/>
            <person name="Vilcinskas A."/>
            <person name="Vogt R."/>
            <person name="Wang P."/>
            <person name="Werren J."/>
            <person name="Yu X.Q."/>
            <person name="Zhou J.J."/>
            <person name="Brown S.J."/>
            <person name="Scherer S.E."/>
            <person name="Richards S."/>
            <person name="Blissard G.W."/>
        </authorList>
    </citation>
    <scope>NUCLEOTIDE SEQUENCE</scope>
</reference>
<keyword evidence="3" id="KW-1185">Reference proteome</keyword>
<accession>A0A921YJV0</accession>
<feature type="domain" description="F-box" evidence="1">
    <location>
        <begin position="15"/>
        <end position="61"/>
    </location>
</feature>
<dbReference type="PROSITE" id="PS50181">
    <property type="entry name" value="FBOX"/>
    <property type="match status" value="1"/>
</dbReference>
<comment type="caution">
    <text evidence="2">The sequence shown here is derived from an EMBL/GenBank/DDBJ whole genome shotgun (WGS) entry which is preliminary data.</text>
</comment>